<reference evidence="9 10" key="1">
    <citation type="submission" date="2016-11" db="EMBL/GenBank/DDBJ databases">
        <authorList>
            <person name="Jaros S."/>
            <person name="Januszkiewicz K."/>
            <person name="Wedrychowicz H."/>
        </authorList>
    </citation>
    <scope>NUCLEOTIDE SEQUENCE [LARGE SCALE GENOMIC DNA]</scope>
    <source>
        <strain evidence="9 10">DSM 15212</strain>
    </source>
</reference>
<keyword evidence="5 6" id="KW-0472">Membrane</keyword>
<name>A0A1M6LDS3_PARC5</name>
<evidence type="ECO:0000256" key="1">
    <source>
        <dbReference type="ARBA" id="ARBA00004162"/>
    </source>
</evidence>
<feature type="domain" description="Phage shock protein PspC N-terminal" evidence="7">
    <location>
        <begin position="3"/>
        <end position="59"/>
    </location>
</feature>
<dbReference type="PANTHER" id="PTHR33885">
    <property type="entry name" value="PHAGE SHOCK PROTEIN C"/>
    <property type="match status" value="1"/>
</dbReference>
<dbReference type="OrthoDB" id="9815286at2"/>
<gene>
    <name evidence="9" type="ORF">SAMN02745912_00748</name>
</gene>
<keyword evidence="3 6" id="KW-0812">Transmembrane</keyword>
<organism evidence="9 10">
    <name type="scientific">Paramaledivibacter caminithermalis (strain DSM 15212 / CIP 107654 / DViRD3)</name>
    <name type="common">Clostridium caminithermale</name>
    <dbReference type="NCBI Taxonomy" id="1121301"/>
    <lineage>
        <taxon>Bacteria</taxon>
        <taxon>Bacillati</taxon>
        <taxon>Bacillota</taxon>
        <taxon>Clostridia</taxon>
        <taxon>Peptostreptococcales</taxon>
        <taxon>Caminicellaceae</taxon>
        <taxon>Paramaledivibacter</taxon>
    </lineage>
</organism>
<feature type="transmembrane region" description="Helical" evidence="6">
    <location>
        <begin position="33"/>
        <end position="57"/>
    </location>
</feature>
<dbReference type="InterPro" id="IPR043726">
    <property type="entry name" value="LiaI-LiaF-like_TM1"/>
</dbReference>
<dbReference type="RefSeq" id="WP_073147118.1">
    <property type="nucleotide sequence ID" value="NZ_FRAG01000006.1"/>
</dbReference>
<dbReference type="Pfam" id="PF04024">
    <property type="entry name" value="PspC"/>
    <property type="match status" value="1"/>
</dbReference>
<evidence type="ECO:0000259" key="7">
    <source>
        <dbReference type="Pfam" id="PF04024"/>
    </source>
</evidence>
<dbReference type="GO" id="GO:0005886">
    <property type="term" value="C:plasma membrane"/>
    <property type="evidence" value="ECO:0007669"/>
    <property type="project" value="UniProtKB-SubCell"/>
</dbReference>
<keyword evidence="10" id="KW-1185">Reference proteome</keyword>
<feature type="transmembrane region" description="Helical" evidence="6">
    <location>
        <begin position="124"/>
        <end position="140"/>
    </location>
</feature>
<dbReference type="Proteomes" id="UP000184465">
    <property type="component" value="Unassembled WGS sequence"/>
</dbReference>
<feature type="domain" description="LiaI-LiaF-like transmembrane region" evidence="8">
    <location>
        <begin position="99"/>
        <end position="139"/>
    </location>
</feature>
<evidence type="ECO:0000256" key="5">
    <source>
        <dbReference type="ARBA" id="ARBA00023136"/>
    </source>
</evidence>
<keyword evidence="4 6" id="KW-1133">Transmembrane helix</keyword>
<comment type="subcellular location">
    <subcellularLocation>
        <location evidence="1">Cell membrane</location>
        <topology evidence="1">Single-pass membrane protein</topology>
    </subcellularLocation>
</comment>
<evidence type="ECO:0000256" key="6">
    <source>
        <dbReference type="SAM" id="Phobius"/>
    </source>
</evidence>
<dbReference type="PANTHER" id="PTHR33885:SF3">
    <property type="entry name" value="PHAGE SHOCK PROTEIN C"/>
    <property type="match status" value="1"/>
</dbReference>
<proteinExistence type="predicted"/>
<evidence type="ECO:0000313" key="10">
    <source>
        <dbReference type="Proteomes" id="UP000184465"/>
    </source>
</evidence>
<evidence type="ECO:0000313" key="9">
    <source>
        <dbReference type="EMBL" id="SHJ69369.1"/>
    </source>
</evidence>
<evidence type="ECO:0000259" key="8">
    <source>
        <dbReference type="Pfam" id="PF18917"/>
    </source>
</evidence>
<feature type="transmembrane region" description="Helical" evidence="6">
    <location>
        <begin position="12"/>
        <end position="27"/>
    </location>
</feature>
<dbReference type="Pfam" id="PF18917">
    <property type="entry name" value="LiaI-LiaF-like_TM1"/>
    <property type="match status" value="1"/>
</dbReference>
<evidence type="ECO:0000256" key="4">
    <source>
        <dbReference type="ARBA" id="ARBA00022989"/>
    </source>
</evidence>
<sequence length="146" mass="16561">MSKRLYRSRNDRILAGVCGGIADYFGIDTSLVRIAWVIFTLMGGAGIIAYIICAIVFPEGSSYNTALNDDEYVVGAKNYDDKYEHYYGKENGENDKNRILIGTILIVLGVLFLIKKYVYWFDLGKLWPVALIILGAFIIFKKREEN</sequence>
<keyword evidence="2" id="KW-1003">Cell membrane</keyword>
<dbReference type="AlphaFoldDB" id="A0A1M6LDS3"/>
<dbReference type="STRING" id="1121301.SAMN02745912_00748"/>
<accession>A0A1M6LDS3</accession>
<dbReference type="InterPro" id="IPR007168">
    <property type="entry name" value="Phageshock_PspC_N"/>
</dbReference>
<evidence type="ECO:0000256" key="3">
    <source>
        <dbReference type="ARBA" id="ARBA00022692"/>
    </source>
</evidence>
<evidence type="ECO:0000256" key="2">
    <source>
        <dbReference type="ARBA" id="ARBA00022475"/>
    </source>
</evidence>
<dbReference type="InterPro" id="IPR052027">
    <property type="entry name" value="PspC"/>
</dbReference>
<dbReference type="EMBL" id="FRAG01000006">
    <property type="protein sequence ID" value="SHJ69369.1"/>
    <property type="molecule type" value="Genomic_DNA"/>
</dbReference>
<protein>
    <submittedName>
        <fullName evidence="9">Phage shock protein C (PspC) family protein</fullName>
    </submittedName>
</protein>
<feature type="transmembrane region" description="Helical" evidence="6">
    <location>
        <begin position="99"/>
        <end position="118"/>
    </location>
</feature>